<evidence type="ECO:0000313" key="7">
    <source>
        <dbReference type="EMBL" id="MBD5778818.1"/>
    </source>
</evidence>
<dbReference type="InterPro" id="IPR024607">
    <property type="entry name" value="Sulfatase_CS"/>
</dbReference>
<evidence type="ECO:0000259" key="6">
    <source>
        <dbReference type="Pfam" id="PF00884"/>
    </source>
</evidence>
<proteinExistence type="inferred from homology"/>
<dbReference type="EMBL" id="JACYFG010000006">
    <property type="protein sequence ID" value="MBD5778818.1"/>
    <property type="molecule type" value="Genomic_DNA"/>
</dbReference>
<dbReference type="Pfam" id="PF00884">
    <property type="entry name" value="Sulfatase"/>
    <property type="match status" value="1"/>
</dbReference>
<evidence type="ECO:0000256" key="1">
    <source>
        <dbReference type="ARBA" id="ARBA00008779"/>
    </source>
</evidence>
<sequence>MSTPNIPSSPRHLNLSLIALVILFISSAAAEPAKPNIVFILADDLGYGDLPLYGQEKVDTPHIDTLAAEGMRFTDFYAGATICSPSRSVLMTGLHTGHTRIRGNMAPQGGIVGYKGEREVRRANLLESDTTIGHVLGDAGYRTAVIGKWHLDGFNPEAGPLDRGFHEFYGWMVSEPGTYASTYFPPKRFSNRKLLSIPANQDGAEGYYHPDMCLDEAKAFIEKKRTQPFYLHIGLNLPHSPYRTNDFGPYAEKDWPEAFKHYAAMIHWTDQFVGALLQHLKQTGLDDNTIVFFTSDNGPRSEPRELQTAIVDFFDSNGPLRGYKRDLSEGGIRVPLIVRWPGKIEAGSASQVPGYFADVMPTLAELAGTSPSANTDGLSLVPTFLGEETQAHDRFLYWEDFEGPFEQAVRWKNWKAIIPENRPFELYDLSKDIHEDHNLAGSRPEIVAAIRAYLKTARTESENWPLSPK</sequence>
<feature type="domain" description="Sulfatase N-terminal" evidence="6">
    <location>
        <begin position="35"/>
        <end position="368"/>
    </location>
</feature>
<keyword evidence="5" id="KW-0732">Signal</keyword>
<gene>
    <name evidence="7" type="ORF">IEN85_04895</name>
</gene>
<feature type="signal peptide" evidence="5">
    <location>
        <begin position="1"/>
        <end position="30"/>
    </location>
</feature>
<dbReference type="PROSITE" id="PS00149">
    <property type="entry name" value="SULFATASE_2"/>
    <property type="match status" value="1"/>
</dbReference>
<dbReference type="Proteomes" id="UP000622317">
    <property type="component" value="Unassembled WGS sequence"/>
</dbReference>
<dbReference type="GO" id="GO:0046872">
    <property type="term" value="F:metal ion binding"/>
    <property type="evidence" value="ECO:0007669"/>
    <property type="project" value="UniProtKB-KW"/>
</dbReference>
<comment type="caution">
    <text evidence="7">The sequence shown here is derived from an EMBL/GenBank/DDBJ whole genome shotgun (WGS) entry which is preliminary data.</text>
</comment>
<keyword evidence="3" id="KW-0378">Hydrolase</keyword>
<evidence type="ECO:0000256" key="5">
    <source>
        <dbReference type="SAM" id="SignalP"/>
    </source>
</evidence>
<reference evidence="7" key="1">
    <citation type="submission" date="2020-09" db="EMBL/GenBank/DDBJ databases">
        <title>Pelagicoccus enzymogenes sp. nov. with an EPS production, isolated from marine sediment.</title>
        <authorList>
            <person name="Feng X."/>
        </authorList>
    </citation>
    <scope>NUCLEOTIDE SEQUENCE</scope>
    <source>
        <strain evidence="7">NFK12</strain>
    </source>
</reference>
<dbReference type="Gene3D" id="3.40.720.10">
    <property type="entry name" value="Alkaline Phosphatase, subunit A"/>
    <property type="match status" value="1"/>
</dbReference>
<keyword evidence="2" id="KW-0479">Metal-binding</keyword>
<dbReference type="Gene3D" id="3.30.1120.10">
    <property type="match status" value="1"/>
</dbReference>
<name>A0A927F8E4_9BACT</name>
<dbReference type="InterPro" id="IPR050738">
    <property type="entry name" value="Sulfatase"/>
</dbReference>
<dbReference type="InterPro" id="IPR017850">
    <property type="entry name" value="Alkaline_phosphatase_core_sf"/>
</dbReference>
<dbReference type="PANTHER" id="PTHR42693:SF53">
    <property type="entry name" value="ENDO-4-O-SULFATASE"/>
    <property type="match status" value="1"/>
</dbReference>
<evidence type="ECO:0000256" key="3">
    <source>
        <dbReference type="ARBA" id="ARBA00022801"/>
    </source>
</evidence>
<keyword evidence="4" id="KW-0106">Calcium</keyword>
<dbReference type="GO" id="GO:0004065">
    <property type="term" value="F:arylsulfatase activity"/>
    <property type="evidence" value="ECO:0007669"/>
    <property type="project" value="TreeGrafter"/>
</dbReference>
<dbReference type="RefSeq" id="WP_191615946.1">
    <property type="nucleotide sequence ID" value="NZ_JACYFG010000006.1"/>
</dbReference>
<protein>
    <submittedName>
        <fullName evidence="7">Arylsulfatase</fullName>
    </submittedName>
</protein>
<dbReference type="SUPFAM" id="SSF53649">
    <property type="entry name" value="Alkaline phosphatase-like"/>
    <property type="match status" value="1"/>
</dbReference>
<dbReference type="InterPro" id="IPR000917">
    <property type="entry name" value="Sulfatase_N"/>
</dbReference>
<dbReference type="PANTHER" id="PTHR42693">
    <property type="entry name" value="ARYLSULFATASE FAMILY MEMBER"/>
    <property type="match status" value="1"/>
</dbReference>
<feature type="chain" id="PRO_5037047037" evidence="5">
    <location>
        <begin position="31"/>
        <end position="469"/>
    </location>
</feature>
<organism evidence="7 8">
    <name type="scientific">Pelagicoccus enzymogenes</name>
    <dbReference type="NCBI Taxonomy" id="2773457"/>
    <lineage>
        <taxon>Bacteria</taxon>
        <taxon>Pseudomonadati</taxon>
        <taxon>Verrucomicrobiota</taxon>
        <taxon>Opitutia</taxon>
        <taxon>Puniceicoccales</taxon>
        <taxon>Pelagicoccaceae</taxon>
        <taxon>Pelagicoccus</taxon>
    </lineage>
</organism>
<evidence type="ECO:0000256" key="2">
    <source>
        <dbReference type="ARBA" id="ARBA00022723"/>
    </source>
</evidence>
<dbReference type="CDD" id="cd16145">
    <property type="entry name" value="ARS_like"/>
    <property type="match status" value="1"/>
</dbReference>
<evidence type="ECO:0000256" key="4">
    <source>
        <dbReference type="ARBA" id="ARBA00022837"/>
    </source>
</evidence>
<accession>A0A927F8E4</accession>
<dbReference type="AlphaFoldDB" id="A0A927F8E4"/>
<keyword evidence="8" id="KW-1185">Reference proteome</keyword>
<evidence type="ECO:0000313" key="8">
    <source>
        <dbReference type="Proteomes" id="UP000622317"/>
    </source>
</evidence>
<comment type="similarity">
    <text evidence="1">Belongs to the sulfatase family.</text>
</comment>